<organism evidence="1">
    <name type="scientific">bioreactor metagenome</name>
    <dbReference type="NCBI Taxonomy" id="1076179"/>
    <lineage>
        <taxon>unclassified sequences</taxon>
        <taxon>metagenomes</taxon>
        <taxon>ecological metagenomes</taxon>
    </lineage>
</organism>
<dbReference type="InterPro" id="IPR043019">
    <property type="entry name" value="GrlR_sf"/>
</dbReference>
<proteinExistence type="predicted"/>
<sequence length="103" mass="10549">MNGIYHVDFASPLGSGSGTVYLENGIMRGGDAVIAYHGTYALTGDTVRAEVSLIKHGAGFSVLGDATNFSLLGKVSGNKVKGTGTVPGIPLQAQISLRKVGEL</sequence>
<reference evidence="1" key="1">
    <citation type="submission" date="2019-08" db="EMBL/GenBank/DDBJ databases">
        <authorList>
            <person name="Kucharzyk K."/>
            <person name="Murdoch R.W."/>
            <person name="Higgins S."/>
            <person name="Loffler F."/>
        </authorList>
    </citation>
    <scope>NUCLEOTIDE SEQUENCE</scope>
</reference>
<accession>A0A644SUI7</accession>
<gene>
    <name evidence="1" type="ORF">SDC9_02832</name>
</gene>
<protein>
    <recommendedName>
        <fullName evidence="2">T3SS negative regulator,GrlR</fullName>
    </recommendedName>
</protein>
<name>A0A644SUI7_9ZZZZ</name>
<comment type="caution">
    <text evidence="1">The sequence shown here is derived from an EMBL/GenBank/DDBJ whole genome shotgun (WGS) entry which is preliminary data.</text>
</comment>
<evidence type="ECO:0000313" key="1">
    <source>
        <dbReference type="EMBL" id="MPL57331.1"/>
    </source>
</evidence>
<evidence type="ECO:0008006" key="2">
    <source>
        <dbReference type="Google" id="ProtNLM"/>
    </source>
</evidence>
<dbReference type="Gene3D" id="2.40.128.380">
    <property type="entry name" value="T3SS negative regulator GrlR"/>
    <property type="match status" value="1"/>
</dbReference>
<dbReference type="EMBL" id="VSSQ01000004">
    <property type="protein sequence ID" value="MPL57331.1"/>
    <property type="molecule type" value="Genomic_DNA"/>
</dbReference>
<dbReference type="AlphaFoldDB" id="A0A644SUI7"/>